<reference evidence="2 3" key="1">
    <citation type="journal article" date="2018" name="Genome Announc.">
        <title>Ignatzschineria cameli sp. nov., isolated from necrotic foot tissue of dromedaries (Camelus dromedarius) and associated maggots (Wohlfahrtia species) in Dubai.</title>
        <authorList>
            <person name="Tsang C.C."/>
            <person name="Tang J.Y."/>
            <person name="Fong J.Y."/>
            <person name="Kinne J."/>
            <person name="Lee H.H."/>
            <person name="Joseph M."/>
            <person name="Jose S."/>
            <person name="Schuster R.K."/>
            <person name="Tang Y."/>
            <person name="Sivakumar S."/>
            <person name="Chen J.H."/>
            <person name="Teng J.L."/>
            <person name="Lau S.K."/>
            <person name="Wernery U."/>
            <person name="Woo P.C."/>
        </authorList>
    </citation>
    <scope>NUCLEOTIDE SEQUENCE [LARGE SCALE GENOMIC DNA]</scope>
    <source>
        <strain evidence="2 3">KCTC 22643</strain>
    </source>
</reference>
<dbReference type="EMBL" id="QEWR01000002">
    <property type="protein sequence ID" value="PWD84510.1"/>
    <property type="molecule type" value="Genomic_DNA"/>
</dbReference>
<proteinExistence type="predicted"/>
<dbReference type="Proteomes" id="UP000244948">
    <property type="component" value="Unassembled WGS sequence"/>
</dbReference>
<organism evidence="2 3">
    <name type="scientific">Ignatzschineria indica</name>
    <dbReference type="NCBI Taxonomy" id="472583"/>
    <lineage>
        <taxon>Bacteria</taxon>
        <taxon>Pseudomonadati</taxon>
        <taxon>Pseudomonadota</taxon>
        <taxon>Gammaproteobacteria</taxon>
        <taxon>Cardiobacteriales</taxon>
        <taxon>Ignatzschineriaceae</taxon>
        <taxon>Ignatzschineria</taxon>
    </lineage>
</organism>
<evidence type="ECO:0000313" key="3">
    <source>
        <dbReference type="Proteomes" id="UP000244948"/>
    </source>
</evidence>
<comment type="caution">
    <text evidence="2">The sequence shown here is derived from an EMBL/GenBank/DDBJ whole genome shotgun (WGS) entry which is preliminary data.</text>
</comment>
<name>A0A2U2AMR3_9GAMM</name>
<protein>
    <submittedName>
        <fullName evidence="2">Uncharacterized protein</fullName>
    </submittedName>
</protein>
<evidence type="ECO:0000256" key="1">
    <source>
        <dbReference type="SAM" id="Phobius"/>
    </source>
</evidence>
<keyword evidence="1" id="KW-0472">Membrane</keyword>
<feature type="transmembrane region" description="Helical" evidence="1">
    <location>
        <begin position="38"/>
        <end position="60"/>
    </location>
</feature>
<sequence>MNQHNREVTDREVLALLIDMNQKLDSLHEKTDKIEQKAITKGAIAGGISGGIVAAGIAIIKSKFGL</sequence>
<dbReference type="RefSeq" id="WP_109235680.1">
    <property type="nucleotide sequence ID" value="NZ_BMXZ01000001.1"/>
</dbReference>
<dbReference type="AlphaFoldDB" id="A0A2U2AMR3"/>
<gene>
    <name evidence="2" type="ORF">DC082_02940</name>
</gene>
<evidence type="ECO:0000313" key="2">
    <source>
        <dbReference type="EMBL" id="PWD84510.1"/>
    </source>
</evidence>
<accession>A0A2U2AMR3</accession>
<keyword evidence="1" id="KW-1133">Transmembrane helix</keyword>
<keyword evidence="3" id="KW-1185">Reference proteome</keyword>
<keyword evidence="1" id="KW-0812">Transmembrane</keyword>